<organism evidence="7 8">
    <name type="scientific">Candidatus Chloroploca asiatica</name>
    <dbReference type="NCBI Taxonomy" id="1506545"/>
    <lineage>
        <taxon>Bacteria</taxon>
        <taxon>Bacillati</taxon>
        <taxon>Chloroflexota</taxon>
        <taxon>Chloroflexia</taxon>
        <taxon>Chloroflexales</taxon>
        <taxon>Chloroflexineae</taxon>
        <taxon>Oscillochloridaceae</taxon>
        <taxon>Candidatus Chloroploca</taxon>
    </lineage>
</organism>
<evidence type="ECO:0000259" key="6">
    <source>
        <dbReference type="PROSITE" id="PS50850"/>
    </source>
</evidence>
<comment type="caution">
    <text evidence="7">The sequence shown here is derived from an EMBL/GenBank/DDBJ whole genome shotgun (WGS) entry which is preliminary data.</text>
</comment>
<proteinExistence type="predicted"/>
<feature type="transmembrane region" description="Helical" evidence="5">
    <location>
        <begin position="372"/>
        <end position="392"/>
    </location>
</feature>
<feature type="transmembrane region" description="Helical" evidence="5">
    <location>
        <begin position="340"/>
        <end position="366"/>
    </location>
</feature>
<dbReference type="EMBL" id="LYXE01000063">
    <property type="protein sequence ID" value="PDV99919.1"/>
    <property type="molecule type" value="Genomic_DNA"/>
</dbReference>
<dbReference type="AlphaFoldDB" id="A0A2H3KWZ8"/>
<protein>
    <recommendedName>
        <fullName evidence="6">Major facilitator superfamily (MFS) profile domain-containing protein</fullName>
    </recommendedName>
</protein>
<evidence type="ECO:0000313" key="7">
    <source>
        <dbReference type="EMBL" id="PDV99919.1"/>
    </source>
</evidence>
<dbReference type="PANTHER" id="PTHR23537:SF1">
    <property type="entry name" value="SUGAR TRANSPORTER"/>
    <property type="match status" value="1"/>
</dbReference>
<keyword evidence="4 5" id="KW-0472">Membrane</keyword>
<dbReference type="Gene3D" id="1.20.1250.20">
    <property type="entry name" value="MFS general substrate transporter like domains"/>
    <property type="match status" value="2"/>
</dbReference>
<feature type="transmembrane region" description="Helical" evidence="5">
    <location>
        <begin position="82"/>
        <end position="104"/>
    </location>
</feature>
<feature type="transmembrane region" description="Helical" evidence="5">
    <location>
        <begin position="12"/>
        <end position="35"/>
    </location>
</feature>
<dbReference type="InterPro" id="IPR010645">
    <property type="entry name" value="MFS_4"/>
</dbReference>
<feature type="transmembrane region" description="Helical" evidence="5">
    <location>
        <begin position="220"/>
        <end position="245"/>
    </location>
</feature>
<feature type="transmembrane region" description="Helical" evidence="5">
    <location>
        <begin position="285"/>
        <end position="303"/>
    </location>
</feature>
<feature type="transmembrane region" description="Helical" evidence="5">
    <location>
        <begin position="309"/>
        <end position="328"/>
    </location>
</feature>
<keyword evidence="2 5" id="KW-0812">Transmembrane</keyword>
<evidence type="ECO:0000256" key="4">
    <source>
        <dbReference type="ARBA" id="ARBA00023136"/>
    </source>
</evidence>
<reference evidence="7 8" key="1">
    <citation type="submission" date="2016-05" db="EMBL/GenBank/DDBJ databases">
        <authorList>
            <person name="Lavstsen T."/>
            <person name="Jespersen J.S."/>
        </authorList>
    </citation>
    <scope>NUCLEOTIDE SEQUENCE [LARGE SCALE GENOMIC DNA]</scope>
    <source>
        <strain evidence="7 8">B7-9</strain>
    </source>
</reference>
<evidence type="ECO:0000313" key="8">
    <source>
        <dbReference type="Proteomes" id="UP000220922"/>
    </source>
</evidence>
<feature type="transmembrane region" description="Helical" evidence="5">
    <location>
        <begin position="110"/>
        <end position="130"/>
    </location>
</feature>
<evidence type="ECO:0000256" key="2">
    <source>
        <dbReference type="ARBA" id="ARBA00022692"/>
    </source>
</evidence>
<dbReference type="InterPro" id="IPR020846">
    <property type="entry name" value="MFS_dom"/>
</dbReference>
<dbReference type="SUPFAM" id="SSF103473">
    <property type="entry name" value="MFS general substrate transporter"/>
    <property type="match status" value="1"/>
</dbReference>
<gene>
    <name evidence="7" type="ORF">A9Q02_00175</name>
</gene>
<accession>A0A2H3KWZ8</accession>
<feature type="transmembrane region" description="Helical" evidence="5">
    <location>
        <begin position="257"/>
        <end position="278"/>
    </location>
</feature>
<dbReference type="Pfam" id="PF06779">
    <property type="entry name" value="MFS_4"/>
    <property type="match status" value="1"/>
</dbReference>
<dbReference type="PROSITE" id="PS50850">
    <property type="entry name" value="MFS"/>
    <property type="match status" value="1"/>
</dbReference>
<sequence>MQTNSSSTSDRQIIVAALVLSLGGAVALGFGRFAYALLLEPMRTDLNWSYAQAGLIGSANAIGYLAGTMLVGLAVARWGAPLTVRIALVLTSLSLLLTGLLSLFPALLALRILTGIGGGLIYVGGATVVMNRSGTGGRPPLGLYYSGPGIGIAISGLAVPPLLASLQQDGWRTIWLGMGLIGLLALVLMEPFLRTAEAHARASGMAPGRARPVASDYGSIWPLMLSFFIYGIGYIGYMTFIIAFMQAQGAAPALVQWFWGGLGLAAIAGGALWVPVIGKLGPRHGQAIIMSMLTLAALLPLLAPQTWSYALSALLFGGSFLSIVTAVTSEIRRRLPPERWALVTGHAVALFALGQLIGPVLTGLIADLPGGLAYGMMLSAGALGLATLVALIKR</sequence>
<keyword evidence="3 5" id="KW-1133">Transmembrane helix</keyword>
<feature type="transmembrane region" description="Helical" evidence="5">
    <location>
        <begin position="174"/>
        <end position="193"/>
    </location>
</feature>
<dbReference type="GO" id="GO:0022857">
    <property type="term" value="F:transmembrane transporter activity"/>
    <property type="evidence" value="ECO:0007669"/>
    <property type="project" value="InterPro"/>
</dbReference>
<dbReference type="PANTHER" id="PTHR23537">
    <property type="match status" value="1"/>
</dbReference>
<name>A0A2H3KWZ8_9CHLR</name>
<evidence type="ECO:0000256" key="1">
    <source>
        <dbReference type="ARBA" id="ARBA00004651"/>
    </source>
</evidence>
<dbReference type="InterPro" id="IPR036259">
    <property type="entry name" value="MFS_trans_sf"/>
</dbReference>
<evidence type="ECO:0000256" key="3">
    <source>
        <dbReference type="ARBA" id="ARBA00022989"/>
    </source>
</evidence>
<feature type="domain" description="Major facilitator superfamily (MFS) profile" evidence="6">
    <location>
        <begin position="17"/>
        <end position="394"/>
    </location>
</feature>
<feature type="transmembrane region" description="Helical" evidence="5">
    <location>
        <begin position="142"/>
        <end position="162"/>
    </location>
</feature>
<feature type="transmembrane region" description="Helical" evidence="5">
    <location>
        <begin position="55"/>
        <end position="75"/>
    </location>
</feature>
<evidence type="ECO:0000256" key="5">
    <source>
        <dbReference type="SAM" id="Phobius"/>
    </source>
</evidence>
<keyword evidence="8" id="KW-1185">Reference proteome</keyword>
<dbReference type="Proteomes" id="UP000220922">
    <property type="component" value="Unassembled WGS sequence"/>
</dbReference>
<dbReference type="RefSeq" id="WP_172450699.1">
    <property type="nucleotide sequence ID" value="NZ_LYXE01000063.1"/>
</dbReference>
<comment type="subcellular location">
    <subcellularLocation>
        <location evidence="1">Cell membrane</location>
        <topology evidence="1">Multi-pass membrane protein</topology>
    </subcellularLocation>
</comment>
<dbReference type="GO" id="GO:0005886">
    <property type="term" value="C:plasma membrane"/>
    <property type="evidence" value="ECO:0007669"/>
    <property type="project" value="UniProtKB-SubCell"/>
</dbReference>